<dbReference type="SUPFAM" id="SSF54637">
    <property type="entry name" value="Thioesterase/thiol ester dehydrase-isomerase"/>
    <property type="match status" value="1"/>
</dbReference>
<keyword evidence="2" id="KW-0378">Hydrolase</keyword>
<dbReference type="PANTHER" id="PTHR31793">
    <property type="entry name" value="4-HYDROXYBENZOYL-COA THIOESTERASE FAMILY MEMBER"/>
    <property type="match status" value="1"/>
</dbReference>
<sequence length="141" mass="16208">MVIELPIAWGDMDAFQHVNNIMYFKYFESARISYFDRLDFNGHMIKTGVGPILANTQCKFKIPLTYPDQVSVGAKVDVLEKDRFLMKYLVVSHKHKKVAASGEGMLVSFDYHKNKKAPIPDELRARIADLEKNVNPDFQQI</sequence>
<organism evidence="3 4">
    <name type="scientific">Desulfosarcina widdelii</name>
    <dbReference type="NCBI Taxonomy" id="947919"/>
    <lineage>
        <taxon>Bacteria</taxon>
        <taxon>Pseudomonadati</taxon>
        <taxon>Thermodesulfobacteriota</taxon>
        <taxon>Desulfobacteria</taxon>
        <taxon>Desulfobacterales</taxon>
        <taxon>Desulfosarcinaceae</taxon>
        <taxon>Desulfosarcina</taxon>
    </lineage>
</organism>
<dbReference type="InterPro" id="IPR029069">
    <property type="entry name" value="HotDog_dom_sf"/>
</dbReference>
<protein>
    <submittedName>
        <fullName evidence="3">Thioesterase</fullName>
    </submittedName>
</protein>
<dbReference type="KEGG" id="dwd:DSCW_08990"/>
<accession>A0A5K7YUM4</accession>
<evidence type="ECO:0000256" key="2">
    <source>
        <dbReference type="ARBA" id="ARBA00022801"/>
    </source>
</evidence>
<name>A0A5K7YUM4_9BACT</name>
<dbReference type="EMBL" id="AP021875">
    <property type="protein sequence ID" value="BBO73482.1"/>
    <property type="molecule type" value="Genomic_DNA"/>
</dbReference>
<dbReference type="InterPro" id="IPR050563">
    <property type="entry name" value="4-hydroxybenzoyl-CoA_TE"/>
</dbReference>
<evidence type="ECO:0000256" key="1">
    <source>
        <dbReference type="ARBA" id="ARBA00005953"/>
    </source>
</evidence>
<dbReference type="CDD" id="cd00586">
    <property type="entry name" value="4HBT"/>
    <property type="match status" value="1"/>
</dbReference>
<keyword evidence="4" id="KW-1185">Reference proteome</keyword>
<evidence type="ECO:0000313" key="3">
    <source>
        <dbReference type="EMBL" id="BBO73482.1"/>
    </source>
</evidence>
<dbReference type="Gene3D" id="3.10.129.10">
    <property type="entry name" value="Hotdog Thioesterase"/>
    <property type="match status" value="1"/>
</dbReference>
<reference evidence="3 4" key="1">
    <citation type="submission" date="2019-11" db="EMBL/GenBank/DDBJ databases">
        <title>Comparative genomics of hydrocarbon-degrading Desulfosarcina strains.</title>
        <authorList>
            <person name="Watanabe M."/>
            <person name="Kojima H."/>
            <person name="Fukui M."/>
        </authorList>
    </citation>
    <scope>NUCLEOTIDE SEQUENCE [LARGE SCALE GENOMIC DNA]</scope>
    <source>
        <strain evidence="3 4">PP31</strain>
    </source>
</reference>
<dbReference type="GO" id="GO:0047617">
    <property type="term" value="F:fatty acyl-CoA hydrolase activity"/>
    <property type="evidence" value="ECO:0007669"/>
    <property type="project" value="TreeGrafter"/>
</dbReference>
<dbReference type="PANTHER" id="PTHR31793:SF27">
    <property type="entry name" value="NOVEL THIOESTERASE SUPERFAMILY DOMAIN AND SAPOSIN A-TYPE DOMAIN CONTAINING PROTEIN (0610012H03RIK)"/>
    <property type="match status" value="1"/>
</dbReference>
<dbReference type="Proteomes" id="UP000427769">
    <property type="component" value="Chromosome"/>
</dbReference>
<comment type="similarity">
    <text evidence="1">Belongs to the 4-hydroxybenzoyl-CoA thioesterase family.</text>
</comment>
<dbReference type="AlphaFoldDB" id="A0A5K7YUM4"/>
<proteinExistence type="inferred from homology"/>
<gene>
    <name evidence="3" type="ORF">DSCW_08990</name>
</gene>
<evidence type="ECO:0000313" key="4">
    <source>
        <dbReference type="Proteomes" id="UP000427769"/>
    </source>
</evidence>
<dbReference type="Pfam" id="PF13279">
    <property type="entry name" value="4HBT_2"/>
    <property type="match status" value="1"/>
</dbReference>